<dbReference type="GO" id="GO:0015179">
    <property type="term" value="F:L-amino acid transmembrane transporter activity"/>
    <property type="evidence" value="ECO:0007669"/>
    <property type="project" value="TreeGrafter"/>
</dbReference>
<dbReference type="InterPro" id="IPR037272">
    <property type="entry name" value="SNS_sf"/>
</dbReference>
<dbReference type="PANTHER" id="PTHR11616:SF321">
    <property type="entry name" value="SODIUM-DEPENDENT NUTRIENT AMINO ACID TRANSPORTER 1-RELATED"/>
    <property type="match status" value="1"/>
</dbReference>
<keyword evidence="8 15" id="KW-0915">Sodium</keyword>
<evidence type="ECO:0000256" key="4">
    <source>
        <dbReference type="ARBA" id="ARBA00022692"/>
    </source>
</evidence>
<sequence>MMTRKSVSQSHISQTPSYYSGSQSGSESGISDEDESPEEDTKSSTKCGAFCENLQHIDATNLTLSPLGAGIWDEWGVYYCNSRFGRHTRFNPDYFSLAAIFIVGQSNFFNLIDLMQEHGGSAFLIVLFMTYMSFGYPTYLLETLMGQYSGRKPILMIRHLMPILQGLGIALYIRTLIRAVNSLSNFAYCLYHCWDLLFCKASQSVLLKRFLSREREPIHLRLLKAIPGPIIRMILIFACFVKLSDLAAGMKVVLRLLLLFLFGYTFNGYLRTNPKQLQENSIVYLPLRTTFAPKWEKIVDGRVWVQAIIFVVHSLELGTLVHPYLGSKTFFHYRTARDGVLLILVAITWNLIGAVGVLLWLGYVGINKTEIEASLKQLKGHYGIHIVFILKHIQAELTQQVEGDVLFFCAIFYMIVGIAALLAGVAYLYVMIDSTYSESGHPLLKLCIMMFYVFAYPTIAFPLMLAFDGMRNIVFVHFFLANSWVGLFLIILYTSAVAWSQGMARILHDFYNMLHLKGYEVRTHFYQIPKLVPFLFVGFLTFAMIQDLIERYHPNEGSTDWLDPMTMVIGHLLSLLPIFAVCFGAVYYLVKERKDNYAVKSKPLSEPHRDFYKNKHHTDVCFKDYEFFNYGSGKRKSDRSKEATVEETS</sequence>
<evidence type="ECO:0000256" key="11">
    <source>
        <dbReference type="ARBA" id="ARBA00023180"/>
    </source>
</evidence>
<feature type="binding site" evidence="15">
    <location>
        <position position="107"/>
    </location>
    <ligand>
        <name>Na(+)</name>
        <dbReference type="ChEBI" id="CHEBI:29101"/>
        <label>1</label>
    </ligand>
</feature>
<dbReference type="GO" id="GO:0005283">
    <property type="term" value="F:amino acid:sodium symporter activity"/>
    <property type="evidence" value="ECO:0007669"/>
    <property type="project" value="TreeGrafter"/>
</dbReference>
<keyword evidence="15" id="KW-0479">Metal-binding</keyword>
<feature type="transmembrane region" description="Helical" evidence="17">
    <location>
        <begin position="442"/>
        <end position="467"/>
    </location>
</feature>
<evidence type="ECO:0000256" key="3">
    <source>
        <dbReference type="ARBA" id="ARBA00022448"/>
    </source>
</evidence>
<evidence type="ECO:0000256" key="12">
    <source>
        <dbReference type="ARBA" id="ARBA00023201"/>
    </source>
</evidence>
<keyword evidence="7 17" id="KW-1133">Transmembrane helix</keyword>
<evidence type="ECO:0000256" key="2">
    <source>
        <dbReference type="ARBA" id="ARBA00006459"/>
    </source>
</evidence>
<keyword evidence="12" id="KW-0739">Sodium transport</keyword>
<dbReference type="PROSITE" id="PS50267">
    <property type="entry name" value="NA_NEUROTRAN_SYMP_3"/>
    <property type="match status" value="1"/>
</dbReference>
<evidence type="ECO:0000256" key="8">
    <source>
        <dbReference type="ARBA" id="ARBA00023053"/>
    </source>
</evidence>
<dbReference type="PANTHER" id="PTHR11616">
    <property type="entry name" value="SODIUM/CHLORIDE DEPENDENT TRANSPORTER"/>
    <property type="match status" value="1"/>
</dbReference>
<feature type="transmembrane region" description="Helical" evidence="17">
    <location>
        <begin position="94"/>
        <end position="112"/>
    </location>
</feature>
<comment type="similarity">
    <text evidence="2">Belongs to the sodium:neurotransmitter symporter (SNF) (TC 2.A.22) family.</text>
</comment>
<evidence type="ECO:0000256" key="9">
    <source>
        <dbReference type="ARBA" id="ARBA00023065"/>
    </source>
</evidence>
<dbReference type="STRING" id="48709.A0A1D2N5L6"/>
<keyword evidence="6" id="KW-0029">Amino-acid transport</keyword>
<dbReference type="EMBL" id="LJIJ01000212">
    <property type="protein sequence ID" value="ODN00355.1"/>
    <property type="molecule type" value="Genomic_DNA"/>
</dbReference>
<feature type="transmembrane region" description="Helical" evidence="17">
    <location>
        <begin position="473"/>
        <end position="499"/>
    </location>
</feature>
<feature type="transmembrane region" description="Helical" evidence="17">
    <location>
        <begin position="303"/>
        <end position="327"/>
    </location>
</feature>
<feature type="compositionally biased region" description="Low complexity" evidence="16">
    <location>
        <begin position="13"/>
        <end position="29"/>
    </location>
</feature>
<evidence type="ECO:0000256" key="15">
    <source>
        <dbReference type="PIRSR" id="PIRSR600175-1"/>
    </source>
</evidence>
<keyword evidence="3" id="KW-0813">Transport</keyword>
<name>A0A1D2N5L6_ORCCI</name>
<comment type="subcellular location">
    <subcellularLocation>
        <location evidence="1">Membrane</location>
        <topology evidence="1">Multi-pass membrane protein</topology>
    </subcellularLocation>
</comment>
<feature type="transmembrane region" description="Helical" evidence="17">
    <location>
        <begin position="405"/>
        <end position="430"/>
    </location>
</feature>
<evidence type="ECO:0000313" key="18">
    <source>
        <dbReference type="EMBL" id="ODN00355.1"/>
    </source>
</evidence>
<dbReference type="GO" id="GO:0005886">
    <property type="term" value="C:plasma membrane"/>
    <property type="evidence" value="ECO:0007669"/>
    <property type="project" value="TreeGrafter"/>
</dbReference>
<keyword evidence="11" id="KW-0325">Glycoprotein</keyword>
<feature type="transmembrane region" description="Helical" evidence="17">
    <location>
        <begin position="160"/>
        <end position="177"/>
    </location>
</feature>
<comment type="function">
    <text evidence="13">Unusual broad substrate spectrum amino acid:sodium cotransporter that promotes absorption of the D isomers of essential amino acids. Neutral amino acids are the preferred substrates, especially methionine and phenylalanine.</text>
</comment>
<evidence type="ECO:0000256" key="16">
    <source>
        <dbReference type="SAM" id="MobiDB-lite"/>
    </source>
</evidence>
<keyword evidence="4 17" id="KW-0812">Transmembrane</keyword>
<dbReference type="AlphaFoldDB" id="A0A1D2N5L6"/>
<evidence type="ECO:0000256" key="5">
    <source>
        <dbReference type="ARBA" id="ARBA00022847"/>
    </source>
</evidence>
<feature type="transmembrane region" description="Helical" evidence="17">
    <location>
        <begin position="569"/>
        <end position="590"/>
    </location>
</feature>
<dbReference type="InterPro" id="IPR000175">
    <property type="entry name" value="Na/ntran_symport"/>
</dbReference>
<gene>
    <name evidence="18" type="ORF">Ocin01_06321</name>
</gene>
<feature type="transmembrane region" description="Helical" evidence="17">
    <location>
        <begin position="531"/>
        <end position="549"/>
    </location>
</feature>
<dbReference type="GO" id="GO:0089718">
    <property type="term" value="P:amino acid import across plasma membrane"/>
    <property type="evidence" value="ECO:0007669"/>
    <property type="project" value="TreeGrafter"/>
</dbReference>
<feature type="transmembrane region" description="Helical" evidence="17">
    <location>
        <begin position="218"/>
        <end position="240"/>
    </location>
</feature>
<keyword evidence="9" id="KW-0406">Ion transport</keyword>
<feature type="binding site" evidence="15">
    <location>
        <position position="314"/>
    </location>
    <ligand>
        <name>Na(+)</name>
        <dbReference type="ChEBI" id="CHEBI:29101"/>
        <label>1</label>
    </ligand>
</feature>
<feature type="non-terminal residue" evidence="18">
    <location>
        <position position="649"/>
    </location>
</feature>
<evidence type="ECO:0000256" key="13">
    <source>
        <dbReference type="ARBA" id="ARBA00037785"/>
    </source>
</evidence>
<evidence type="ECO:0000256" key="6">
    <source>
        <dbReference type="ARBA" id="ARBA00022970"/>
    </source>
</evidence>
<dbReference type="Proteomes" id="UP000094527">
    <property type="component" value="Unassembled WGS sequence"/>
</dbReference>
<accession>A0A1D2N5L6</accession>
<evidence type="ECO:0000256" key="17">
    <source>
        <dbReference type="SAM" id="Phobius"/>
    </source>
</evidence>
<feature type="region of interest" description="Disordered" evidence="16">
    <location>
        <begin position="1"/>
        <end position="44"/>
    </location>
</feature>
<keyword evidence="10 17" id="KW-0472">Membrane</keyword>
<evidence type="ECO:0000256" key="14">
    <source>
        <dbReference type="ARBA" id="ARBA00040215"/>
    </source>
</evidence>
<dbReference type="GO" id="GO:0046872">
    <property type="term" value="F:metal ion binding"/>
    <property type="evidence" value="ECO:0007669"/>
    <property type="project" value="UniProtKB-KW"/>
</dbReference>
<evidence type="ECO:0000256" key="7">
    <source>
        <dbReference type="ARBA" id="ARBA00022989"/>
    </source>
</evidence>
<proteinExistence type="inferred from homology"/>
<organism evidence="18 19">
    <name type="scientific">Orchesella cincta</name>
    <name type="common">Springtail</name>
    <name type="synonym">Podura cincta</name>
    <dbReference type="NCBI Taxonomy" id="48709"/>
    <lineage>
        <taxon>Eukaryota</taxon>
        <taxon>Metazoa</taxon>
        <taxon>Ecdysozoa</taxon>
        <taxon>Arthropoda</taxon>
        <taxon>Hexapoda</taxon>
        <taxon>Collembola</taxon>
        <taxon>Entomobryomorpha</taxon>
        <taxon>Entomobryoidea</taxon>
        <taxon>Orchesellidae</taxon>
        <taxon>Orchesellinae</taxon>
        <taxon>Orchesella</taxon>
    </lineage>
</organism>
<evidence type="ECO:0000256" key="1">
    <source>
        <dbReference type="ARBA" id="ARBA00004141"/>
    </source>
</evidence>
<evidence type="ECO:0000313" key="19">
    <source>
        <dbReference type="Proteomes" id="UP000094527"/>
    </source>
</evidence>
<reference evidence="18 19" key="1">
    <citation type="journal article" date="2016" name="Genome Biol. Evol.">
        <title>Gene Family Evolution Reflects Adaptation to Soil Environmental Stressors in the Genome of the Collembolan Orchesella cincta.</title>
        <authorList>
            <person name="Faddeeva-Vakhrusheva A."/>
            <person name="Derks M.F."/>
            <person name="Anvar S.Y."/>
            <person name="Agamennone V."/>
            <person name="Suring W."/>
            <person name="Smit S."/>
            <person name="van Straalen N.M."/>
            <person name="Roelofs D."/>
        </authorList>
    </citation>
    <scope>NUCLEOTIDE SEQUENCE [LARGE SCALE GENOMIC DNA]</scope>
    <source>
        <tissue evidence="18">Mixed pool</tissue>
    </source>
</reference>
<feature type="transmembrane region" description="Helical" evidence="17">
    <location>
        <begin position="252"/>
        <end position="270"/>
    </location>
</feature>
<dbReference type="OrthoDB" id="10619924at2759"/>
<dbReference type="SUPFAM" id="SSF161070">
    <property type="entry name" value="SNF-like"/>
    <property type="match status" value="1"/>
</dbReference>
<keyword evidence="19" id="KW-1185">Reference proteome</keyword>
<keyword evidence="5" id="KW-0769">Symport</keyword>
<feature type="compositionally biased region" description="Polar residues" evidence="16">
    <location>
        <begin position="1"/>
        <end position="12"/>
    </location>
</feature>
<comment type="caution">
    <text evidence="18">The sequence shown here is derived from an EMBL/GenBank/DDBJ whole genome shotgun (WGS) entry which is preliminary data.</text>
</comment>
<feature type="transmembrane region" description="Helical" evidence="17">
    <location>
        <begin position="118"/>
        <end position="139"/>
    </location>
</feature>
<dbReference type="Pfam" id="PF00209">
    <property type="entry name" value="SNF"/>
    <property type="match status" value="2"/>
</dbReference>
<feature type="binding site" evidence="15">
    <location>
        <position position="103"/>
    </location>
    <ligand>
        <name>Na(+)</name>
        <dbReference type="ChEBI" id="CHEBI:29101"/>
        <label>1</label>
    </ligand>
</feature>
<evidence type="ECO:0000256" key="10">
    <source>
        <dbReference type="ARBA" id="ARBA00023136"/>
    </source>
</evidence>
<protein>
    <recommendedName>
        <fullName evidence="14">Sodium-dependent nutrient amino acid transporter 1</fullName>
    </recommendedName>
</protein>
<feature type="transmembrane region" description="Helical" evidence="17">
    <location>
        <begin position="339"/>
        <end position="363"/>
    </location>
</feature>